<evidence type="ECO:0000313" key="2">
    <source>
        <dbReference type="Proteomes" id="UP000578697"/>
    </source>
</evidence>
<accession>A0A840SKA0</accession>
<evidence type="ECO:0000313" key="1">
    <source>
        <dbReference type="EMBL" id="MBB5219893.1"/>
    </source>
</evidence>
<name>A0A840SKA0_9SPIR</name>
<dbReference type="Proteomes" id="UP000578697">
    <property type="component" value="Unassembled WGS sequence"/>
</dbReference>
<dbReference type="AlphaFoldDB" id="A0A840SKA0"/>
<dbReference type="Pfam" id="PF22558">
    <property type="entry name" value="REase-ARP"/>
    <property type="match status" value="1"/>
</dbReference>
<organism evidence="1 2">
    <name type="scientific">Treponema rectale</name>
    <dbReference type="NCBI Taxonomy" id="744512"/>
    <lineage>
        <taxon>Bacteria</taxon>
        <taxon>Pseudomonadati</taxon>
        <taxon>Spirochaetota</taxon>
        <taxon>Spirochaetia</taxon>
        <taxon>Spirochaetales</taxon>
        <taxon>Treponemataceae</taxon>
        <taxon>Treponema</taxon>
    </lineage>
</organism>
<proteinExistence type="predicted"/>
<dbReference type="InterPro" id="IPR054333">
    <property type="entry name" value="REase-ARP-assoc"/>
</dbReference>
<sequence>MNKLQIQIHELLKHKYEAASGRKMVTPKGLLASRNRFIFENVSDNLYEPMSEKVSQQYRDAGGEEALEKMHSLRSSAAMTYNIFGNDTVRFAENPFVSAGEYNVCYEAVLETVPGLKEQDRIDAVISNEKEIDFFEMKLFEPLYHKTSFAHELSSLLEDAQHYAYTDSAFPFMESIRRMRGSGIVRYDACQMFNHALGIYNYIRKNELAVKGKKIKLINCIWTLENPFGDEEEKLRREFDNVFFEEKTEFAKFKECMFNVINLFEKKGIDFTISLVELKDLLPAMEFSEEKRSWLNRYL</sequence>
<reference evidence="1 2" key="1">
    <citation type="submission" date="2020-08" db="EMBL/GenBank/DDBJ databases">
        <title>Genomic Encyclopedia of Type Strains, Phase IV (KMG-IV): sequencing the most valuable type-strain genomes for metagenomic binning, comparative biology and taxonomic classification.</title>
        <authorList>
            <person name="Goeker M."/>
        </authorList>
    </citation>
    <scope>NUCLEOTIDE SEQUENCE [LARGE SCALE GENOMIC DNA]</scope>
    <source>
        <strain evidence="1 2">DSM 103679</strain>
    </source>
</reference>
<dbReference type="EMBL" id="JACHFR010000004">
    <property type="protein sequence ID" value="MBB5219893.1"/>
    <property type="molecule type" value="Genomic_DNA"/>
</dbReference>
<comment type="caution">
    <text evidence="1">The sequence shown here is derived from an EMBL/GenBank/DDBJ whole genome shotgun (WGS) entry which is preliminary data.</text>
</comment>
<gene>
    <name evidence="1" type="ORF">HNP77_002282</name>
</gene>
<protein>
    <submittedName>
        <fullName evidence="1">Uncharacterized protein</fullName>
    </submittedName>
</protein>
<keyword evidence="2" id="KW-1185">Reference proteome</keyword>
<dbReference type="RefSeq" id="WP_184653435.1">
    <property type="nucleotide sequence ID" value="NZ_JACHFR010000004.1"/>
</dbReference>